<protein>
    <submittedName>
        <fullName evidence="2">Uncharacterized protein</fullName>
    </submittedName>
</protein>
<reference evidence="2 3" key="1">
    <citation type="submission" date="2018-06" db="EMBL/GenBank/DDBJ databases">
        <title>Genomic Encyclopedia of Type Strains, Phase IV (KMG-IV): sequencing the most valuable type-strain genomes for metagenomic binning, comparative biology and taxonomic classification.</title>
        <authorList>
            <person name="Goeker M."/>
        </authorList>
    </citation>
    <scope>NUCLEOTIDE SEQUENCE [LARGE SCALE GENOMIC DNA]</scope>
    <source>
        <strain evidence="2 3">DSM 25532</strain>
    </source>
</reference>
<feature type="signal peptide" evidence="1">
    <location>
        <begin position="1"/>
        <end position="27"/>
    </location>
</feature>
<keyword evidence="1" id="KW-0732">Signal</keyword>
<dbReference type="Proteomes" id="UP000253426">
    <property type="component" value="Unassembled WGS sequence"/>
</dbReference>
<proteinExistence type="predicted"/>
<gene>
    <name evidence="2" type="ORF">DES53_101178</name>
</gene>
<keyword evidence="3" id="KW-1185">Reference proteome</keyword>
<evidence type="ECO:0000313" key="3">
    <source>
        <dbReference type="Proteomes" id="UP000253426"/>
    </source>
</evidence>
<dbReference type="EMBL" id="QNRR01000001">
    <property type="protein sequence ID" value="RBP47381.1"/>
    <property type="molecule type" value="Genomic_DNA"/>
</dbReference>
<dbReference type="AlphaFoldDB" id="A0A366HSX5"/>
<name>A0A366HSX5_9BACT</name>
<sequence>MLAWNKFAIGMVCFLAAFSLLTTSAGAQQQVTVTLQAYEVARDDAAALLIAQPEKLDPATMVQTLSAMSAKQASKILKLGSVSGPSGGRSKGSGPDGSFEASATLSADGQILELIVSATAVDLKLAAALMMPGKGFAFMGALDQGDSGKVVMFFVRSS</sequence>
<organism evidence="2 3">
    <name type="scientific">Roseimicrobium gellanilyticum</name>
    <dbReference type="NCBI Taxonomy" id="748857"/>
    <lineage>
        <taxon>Bacteria</taxon>
        <taxon>Pseudomonadati</taxon>
        <taxon>Verrucomicrobiota</taxon>
        <taxon>Verrucomicrobiia</taxon>
        <taxon>Verrucomicrobiales</taxon>
        <taxon>Verrucomicrobiaceae</taxon>
        <taxon>Roseimicrobium</taxon>
    </lineage>
</organism>
<comment type="caution">
    <text evidence="2">The sequence shown here is derived from an EMBL/GenBank/DDBJ whole genome shotgun (WGS) entry which is preliminary data.</text>
</comment>
<dbReference type="RefSeq" id="WP_113956321.1">
    <property type="nucleotide sequence ID" value="NZ_QNRR01000001.1"/>
</dbReference>
<accession>A0A366HSX5</accession>
<feature type="chain" id="PRO_5017034502" evidence="1">
    <location>
        <begin position="28"/>
        <end position="158"/>
    </location>
</feature>
<evidence type="ECO:0000313" key="2">
    <source>
        <dbReference type="EMBL" id="RBP47381.1"/>
    </source>
</evidence>
<evidence type="ECO:0000256" key="1">
    <source>
        <dbReference type="SAM" id="SignalP"/>
    </source>
</evidence>